<comment type="caution">
    <text evidence="7">The sequence shown here is derived from an EMBL/GenBank/DDBJ whole genome shotgun (WGS) entry which is preliminary data.</text>
</comment>
<dbReference type="Pfam" id="PF08031">
    <property type="entry name" value="BBE"/>
    <property type="match status" value="1"/>
</dbReference>
<dbReference type="SUPFAM" id="SSF56176">
    <property type="entry name" value="FAD-binding/transporter-associated domain-like"/>
    <property type="match status" value="1"/>
</dbReference>
<dbReference type="SUPFAM" id="SSF55103">
    <property type="entry name" value="FAD-linked oxidases, C-terminal domain"/>
    <property type="match status" value="1"/>
</dbReference>
<evidence type="ECO:0000313" key="8">
    <source>
        <dbReference type="Proteomes" id="UP001595699"/>
    </source>
</evidence>
<dbReference type="InterPro" id="IPR050416">
    <property type="entry name" value="FAD-linked_Oxidoreductase"/>
</dbReference>
<name>A0ABV7YBL3_9ACTN</name>
<evidence type="ECO:0000256" key="4">
    <source>
        <dbReference type="ARBA" id="ARBA00022827"/>
    </source>
</evidence>
<dbReference type="PROSITE" id="PS51387">
    <property type="entry name" value="FAD_PCMH"/>
    <property type="match status" value="1"/>
</dbReference>
<dbReference type="PANTHER" id="PTHR42973">
    <property type="entry name" value="BINDING OXIDOREDUCTASE, PUTATIVE (AFU_ORTHOLOGUE AFUA_1G17690)-RELATED"/>
    <property type="match status" value="1"/>
</dbReference>
<dbReference type="InterPro" id="IPR036318">
    <property type="entry name" value="FAD-bd_PCMH-like_sf"/>
</dbReference>
<evidence type="ECO:0000256" key="5">
    <source>
        <dbReference type="ARBA" id="ARBA00023002"/>
    </source>
</evidence>
<gene>
    <name evidence="7" type="ORF">ACFOUW_16995</name>
</gene>
<dbReference type="Gene3D" id="3.30.43.10">
    <property type="entry name" value="Uridine Diphospho-n-acetylenolpyruvylglucosamine Reductase, domain 2"/>
    <property type="match status" value="1"/>
</dbReference>
<dbReference type="Proteomes" id="UP001595699">
    <property type="component" value="Unassembled WGS sequence"/>
</dbReference>
<dbReference type="InterPro" id="IPR012951">
    <property type="entry name" value="BBE"/>
</dbReference>
<protein>
    <submittedName>
        <fullName evidence="7">FAD-binding oxidoreductase</fullName>
    </submittedName>
</protein>
<dbReference type="InterPro" id="IPR006094">
    <property type="entry name" value="Oxid_FAD_bind_N"/>
</dbReference>
<dbReference type="InterPro" id="IPR016167">
    <property type="entry name" value="FAD-bd_PCMH_sub1"/>
</dbReference>
<organism evidence="7 8">
    <name type="scientific">Tenggerimyces flavus</name>
    <dbReference type="NCBI Taxonomy" id="1708749"/>
    <lineage>
        <taxon>Bacteria</taxon>
        <taxon>Bacillati</taxon>
        <taxon>Actinomycetota</taxon>
        <taxon>Actinomycetes</taxon>
        <taxon>Propionibacteriales</taxon>
        <taxon>Nocardioidaceae</taxon>
        <taxon>Tenggerimyces</taxon>
    </lineage>
</organism>
<dbReference type="PROSITE" id="PS00862">
    <property type="entry name" value="OX2_COVAL_FAD"/>
    <property type="match status" value="1"/>
</dbReference>
<dbReference type="Gene3D" id="3.40.462.20">
    <property type="match status" value="1"/>
</dbReference>
<evidence type="ECO:0000259" key="6">
    <source>
        <dbReference type="PROSITE" id="PS51387"/>
    </source>
</evidence>
<dbReference type="InterPro" id="IPR016169">
    <property type="entry name" value="FAD-bd_PCMH_sub2"/>
</dbReference>
<dbReference type="EMBL" id="JBHRZH010000015">
    <property type="protein sequence ID" value="MFC3762542.1"/>
    <property type="molecule type" value="Genomic_DNA"/>
</dbReference>
<dbReference type="InterPro" id="IPR016166">
    <property type="entry name" value="FAD-bd_PCMH"/>
</dbReference>
<keyword evidence="5" id="KW-0560">Oxidoreductase</keyword>
<dbReference type="InterPro" id="IPR006093">
    <property type="entry name" value="Oxy_OxRdtase_FAD_BS"/>
</dbReference>
<keyword evidence="4" id="KW-0274">FAD</keyword>
<proteinExistence type="inferred from homology"/>
<evidence type="ECO:0000313" key="7">
    <source>
        <dbReference type="EMBL" id="MFC3762542.1"/>
    </source>
</evidence>
<reference evidence="8" key="1">
    <citation type="journal article" date="2019" name="Int. J. Syst. Evol. Microbiol.">
        <title>The Global Catalogue of Microorganisms (GCM) 10K type strain sequencing project: providing services to taxonomists for standard genome sequencing and annotation.</title>
        <authorList>
            <consortium name="The Broad Institute Genomics Platform"/>
            <consortium name="The Broad Institute Genome Sequencing Center for Infectious Disease"/>
            <person name="Wu L."/>
            <person name="Ma J."/>
        </authorList>
    </citation>
    <scope>NUCLEOTIDE SEQUENCE [LARGE SCALE GENOMIC DNA]</scope>
    <source>
        <strain evidence="8">CGMCC 4.7241</strain>
    </source>
</reference>
<evidence type="ECO:0000256" key="1">
    <source>
        <dbReference type="ARBA" id="ARBA00001974"/>
    </source>
</evidence>
<sequence>MTQLASDILGTLRATMKGPVIGPNDPGYDEARKVWNAAIDRKPAAIARCQSADDVSAAVMGAVEHGLEIAVRGGGHSMGGASVVDDGLVIDLSMLNEVSVDPEAKRARVGGGALLGDVDKAAQAYGLATTTGMVSHTGVGGLTLGGGMGWLTRQAGLSIDNVLSAEVVTADGRILRADANENPELYWAIRGGGGNFGVVTEFEFRLHEVGPLVQYGMLFWGLDQGPDALRLARDVIPTLPREINVVIAALNAPPAPFVPEQYHFQPGYALVVVGFGSNAQHEVALTRLREKVPPLFEHVTPLPYLALQQMLDQANAWGSHCYDKAVYLEEFTDDAIEVITEYVPRKTSPLSVMLVYRLDEAYSEVGEDETAFSGGRSPRYNVFVVGVCPTAEALVAEHDWVREFWEALHPRGLGVGIYVNALIDADEDRVRVSYGAAKYDRLASIKRTYDPGNVFHRNANIKPA</sequence>
<dbReference type="PANTHER" id="PTHR42973:SF39">
    <property type="entry name" value="FAD-BINDING PCMH-TYPE DOMAIN-CONTAINING PROTEIN"/>
    <property type="match status" value="1"/>
</dbReference>
<dbReference type="InterPro" id="IPR016164">
    <property type="entry name" value="FAD-linked_Oxase-like_C"/>
</dbReference>
<dbReference type="RefSeq" id="WP_205118829.1">
    <property type="nucleotide sequence ID" value="NZ_JAFBCM010000001.1"/>
</dbReference>
<comment type="cofactor">
    <cofactor evidence="1">
        <name>FAD</name>
        <dbReference type="ChEBI" id="CHEBI:57692"/>
    </cofactor>
</comment>
<keyword evidence="3" id="KW-0285">Flavoprotein</keyword>
<evidence type="ECO:0000256" key="2">
    <source>
        <dbReference type="ARBA" id="ARBA00005466"/>
    </source>
</evidence>
<comment type="similarity">
    <text evidence="2">Belongs to the oxygen-dependent FAD-linked oxidoreductase family.</text>
</comment>
<accession>A0ABV7YBL3</accession>
<dbReference type="Gene3D" id="3.30.465.10">
    <property type="match status" value="1"/>
</dbReference>
<feature type="domain" description="FAD-binding PCMH-type" evidence="6">
    <location>
        <begin position="39"/>
        <end position="209"/>
    </location>
</feature>
<dbReference type="Pfam" id="PF01565">
    <property type="entry name" value="FAD_binding_4"/>
    <property type="match status" value="1"/>
</dbReference>
<evidence type="ECO:0000256" key="3">
    <source>
        <dbReference type="ARBA" id="ARBA00022630"/>
    </source>
</evidence>
<keyword evidence="8" id="KW-1185">Reference proteome</keyword>